<evidence type="ECO:0000313" key="4">
    <source>
        <dbReference type="Proteomes" id="UP000564644"/>
    </source>
</evidence>
<evidence type="ECO:0000313" key="3">
    <source>
        <dbReference type="EMBL" id="MBB6732270.1"/>
    </source>
</evidence>
<dbReference type="InterPro" id="IPR012854">
    <property type="entry name" value="Cu_amine_oxidase-like_N"/>
</dbReference>
<dbReference type="GO" id="GO:0016798">
    <property type="term" value="F:hydrolase activity, acting on glycosyl bonds"/>
    <property type="evidence" value="ECO:0007669"/>
    <property type="project" value="UniProtKB-KW"/>
</dbReference>
<organism evidence="3 4">
    <name type="scientific">Cohnella zeiphila</name>
    <dbReference type="NCBI Taxonomy" id="2761120"/>
    <lineage>
        <taxon>Bacteria</taxon>
        <taxon>Bacillati</taxon>
        <taxon>Bacillota</taxon>
        <taxon>Bacilli</taxon>
        <taxon>Bacillales</taxon>
        <taxon>Paenibacillaceae</taxon>
        <taxon>Cohnella</taxon>
    </lineage>
</organism>
<dbReference type="EMBL" id="JACJVO010000018">
    <property type="protein sequence ID" value="MBB6732270.1"/>
    <property type="molecule type" value="Genomic_DNA"/>
</dbReference>
<evidence type="ECO:0000259" key="1">
    <source>
        <dbReference type="Pfam" id="PF07833"/>
    </source>
</evidence>
<dbReference type="Pfam" id="PF09992">
    <property type="entry name" value="NAGPA"/>
    <property type="match status" value="1"/>
</dbReference>
<dbReference type="PANTHER" id="PTHR40446">
    <property type="entry name" value="N-ACETYLGLUCOSAMINE-1-PHOSPHODIESTER ALPHA-N-ACETYLGLUCOSAMINIDASE"/>
    <property type="match status" value="1"/>
</dbReference>
<evidence type="ECO:0000259" key="2">
    <source>
        <dbReference type="Pfam" id="PF09992"/>
    </source>
</evidence>
<comment type="caution">
    <text evidence="3">The sequence shown here is derived from an EMBL/GenBank/DDBJ whole genome shotgun (WGS) entry which is preliminary data.</text>
</comment>
<feature type="domain" description="Phosphodiester glycosidase" evidence="2">
    <location>
        <begin position="244"/>
        <end position="429"/>
    </location>
</feature>
<keyword evidence="4" id="KW-1185">Reference proteome</keyword>
<dbReference type="Pfam" id="PF07833">
    <property type="entry name" value="Cu_amine_oxidN1"/>
    <property type="match status" value="1"/>
</dbReference>
<dbReference type="Proteomes" id="UP000564644">
    <property type="component" value="Unassembled WGS sequence"/>
</dbReference>
<dbReference type="InterPro" id="IPR018711">
    <property type="entry name" value="NAGPA"/>
</dbReference>
<dbReference type="Gene3D" id="3.30.457.10">
    <property type="entry name" value="Copper amine oxidase-like, N-terminal domain"/>
    <property type="match status" value="1"/>
</dbReference>
<sequence>MSERFRTLNGWCRKCLIPVIAGTLVMTSAVGATVLPLGKAQVASAATVKAAVTYKLVKQDETNITAGAKQIDYQWVSSDSSKLTQLVHVVQVDLTNPYVQLNAMTGKAGSVTARQSVGGMAKETGAVAGINGDVFNTATSSEGAPLGAEIRSGELISSTSKLTGMYAFGVTKDRTPIIDEFSFSGTVQAADGSTFPLTGVNKSAYKTEPDDAYSHADAMYIYTDNWTASQRPMNSGTTPTEALVVDGVVTEVSDGQEITTPVPENGYILRGHKSAADFIRTHLSVGTQVTSNYSLTSLTNGKTYDPSSFQMMVSGHTILVDNGKASSFSRDVSGLSGSSARARTAVGYSQDGKTAYLITVEENGGLKGVPLSQLQDIMVKLGVWKGVNMDGGGSTTMVTRPLGDFDVTLAHPTSFGTTQRQVADGIGVYTTAPQGAIKGIVASGEKTLFIGQQTNYALKAYDTYYNPIDPSGLTPTWSMDKAIGSFQNGVFQATKEGTAKLTVKAGSASDSVDIEVIGADQIDQLTIAPSTTLLAAGSSISVPVTARLKDGRELPVPASAIKWEFKGFTANAADGKITIQSVNEKATAAYAIARYQGFSTMVVLAPGTEKKLEDFENVGYTISYADLPSGATQGSVSLVTGLPGHETSKALDLKYDFTSGAGNKLYAYAMFNGGKGITVDGGPSAMTLDVSGDNSGNWLRAEFTDSKGAIKYATIADAIDWSGWKTVRVDLTEAGISYPAKLTKLYVVDPVEAQDERALQGEVAFDNLKLQYPPQTIKPQSTSVLLHIGSKTAKVGTSTVQLDAEPLVQKGTTYVPLRFISDALGGDTTWEQTLKRVTVLRGDRMLELWPGQSDLIANGVRVPAPSAPVVKNGRVLVPLRVVSEQLGLTVVWQAAAKSITIY</sequence>
<reference evidence="3 4" key="1">
    <citation type="submission" date="2020-08" db="EMBL/GenBank/DDBJ databases">
        <title>Cohnella phylogeny.</title>
        <authorList>
            <person name="Dunlap C."/>
        </authorList>
    </citation>
    <scope>NUCLEOTIDE SEQUENCE [LARGE SCALE GENOMIC DNA]</scope>
    <source>
        <strain evidence="3 4">CBP 2801</strain>
    </source>
</reference>
<dbReference type="AlphaFoldDB" id="A0A7X0SP28"/>
<protein>
    <submittedName>
        <fullName evidence="3">Phosphodiester glycosidase family protein</fullName>
    </submittedName>
</protein>
<gene>
    <name evidence="3" type="ORF">H7C18_15225</name>
</gene>
<dbReference type="InterPro" id="IPR036582">
    <property type="entry name" value="Mao_N_sf"/>
</dbReference>
<proteinExistence type="predicted"/>
<name>A0A7X0SP28_9BACL</name>
<dbReference type="SUPFAM" id="SSF55383">
    <property type="entry name" value="Copper amine oxidase, domain N"/>
    <property type="match status" value="2"/>
</dbReference>
<accession>A0A7X0SP28</accession>
<dbReference type="PANTHER" id="PTHR40446:SF2">
    <property type="entry name" value="N-ACETYLGLUCOSAMINE-1-PHOSPHODIESTER ALPHA-N-ACETYLGLUCOSAMINIDASE"/>
    <property type="match status" value="1"/>
</dbReference>
<feature type="domain" description="Copper amine oxidase-like N-terminal" evidence="1">
    <location>
        <begin position="795"/>
        <end position="901"/>
    </location>
</feature>
<keyword evidence="3" id="KW-0326">Glycosidase</keyword>
<keyword evidence="3" id="KW-0378">Hydrolase</keyword>